<organism evidence="4">
    <name type="scientific">Caenorhabditis remanei</name>
    <name type="common">Caenorhabditis vulgaris</name>
    <dbReference type="NCBI Taxonomy" id="31234"/>
    <lineage>
        <taxon>Eukaryota</taxon>
        <taxon>Metazoa</taxon>
        <taxon>Ecdysozoa</taxon>
        <taxon>Nematoda</taxon>
        <taxon>Chromadorea</taxon>
        <taxon>Rhabditida</taxon>
        <taxon>Rhabditina</taxon>
        <taxon>Rhabditomorpha</taxon>
        <taxon>Rhabditoidea</taxon>
        <taxon>Rhabditidae</taxon>
        <taxon>Peloderinae</taxon>
        <taxon>Caenorhabditis</taxon>
    </lineage>
</organism>
<dbReference type="OMA" id="SCATFEY"/>
<evidence type="ECO:0000313" key="4">
    <source>
        <dbReference type="Proteomes" id="UP000008281"/>
    </source>
</evidence>
<feature type="chain" id="PRO_5003177116" description="PAN-3 domain-containing protein" evidence="1">
    <location>
        <begin position="18"/>
        <end position="604"/>
    </location>
</feature>
<dbReference type="SMART" id="SM00605">
    <property type="entry name" value="CW"/>
    <property type="match status" value="2"/>
</dbReference>
<dbReference type="InterPro" id="IPR006583">
    <property type="entry name" value="PAN-3_domain"/>
</dbReference>
<accession>E3NUQ5</accession>
<name>E3NUQ5_CAERE</name>
<sequence>MSLIPVLVLYFVTSVTSNNSMIVVWGKPTKFFNPTPYLNSTLNWQQCIRECYNFERCVLSFQNSSGCNLYVYNGLPAIQKLNSSQGLQVAFKIQNSNDECPVGTNAPTFNNKNASGYLYVADSSVYFPTKVFYNISLSGSSWRLSYSILPLCSLDFSFYMNYRDGRQSCVALLWTNTTIGGFQNKSSSTCKSFGGTLPTLNDPTDIGAFTWITELQKGYFKSSQFFVRIDGVRKPACQSNPTTPTCMTPAGFTFTDPHFAGSFDNYNWTTNAGAKVADDDNCLVLVYPNTTTYMKADTSELTMMLVYGVPSSLKNADLDSSLNWTECIQSCYNSQPCVMAWQVSGSCATFEYSVMGSVTKTDSSNGSIVAFKVETTDGECPIGSNPPTFNNQNATGSLYIDYDTNLFPKWVYYTIYLSGNTWKTFYTENNSCTPSDNFIEIVERSDGSSICVTGYYDVRNTSGGYSYDNSVEYCNDLSTHPTGVWYPEDAAYFPKLAQKMLSYLAFNNTYIRIDGIRTTACQSTPSTAECMSVKGFNFTGPPVENFDYYDWVTDSSAQETLDDNCIVMVVNGSNPLKMDVRSCFSDGSPFPPKLIFCSCPAWIF</sequence>
<dbReference type="OrthoDB" id="5855627at2759"/>
<dbReference type="PANTHER" id="PTHR47629:SF1">
    <property type="entry name" value="C-TYPE LECTIN DOMAIN-CONTAINING PROTEIN-RELATED"/>
    <property type="match status" value="1"/>
</dbReference>
<keyword evidence="4" id="KW-1185">Reference proteome</keyword>
<evidence type="ECO:0000259" key="2">
    <source>
        <dbReference type="SMART" id="SM00605"/>
    </source>
</evidence>
<feature type="domain" description="PAN-3" evidence="2">
    <location>
        <begin position="1"/>
        <end position="142"/>
    </location>
</feature>
<dbReference type="FunCoup" id="E3NUQ5">
    <property type="interactions" value="1763"/>
</dbReference>
<dbReference type="InParanoid" id="E3NUQ5"/>
<dbReference type="eggNOG" id="ENOG502TKKE">
    <property type="taxonomic scope" value="Eukaryota"/>
</dbReference>
<proteinExistence type="predicted"/>
<dbReference type="PANTHER" id="PTHR47629">
    <property type="entry name" value="C-TYPE LECTIN-RELATED"/>
    <property type="match status" value="1"/>
</dbReference>
<dbReference type="EMBL" id="DS270645">
    <property type="protein sequence ID" value="EFO96112.1"/>
    <property type="molecule type" value="Genomic_DNA"/>
</dbReference>
<keyword evidence="1" id="KW-0732">Signal</keyword>
<feature type="domain" description="PAN-3" evidence="2">
    <location>
        <begin position="283"/>
        <end position="419"/>
    </location>
</feature>
<reference evidence="3" key="1">
    <citation type="submission" date="2007-07" db="EMBL/GenBank/DDBJ databases">
        <title>PCAP assembly of the Caenorhabditis remanei genome.</title>
        <authorList>
            <consortium name="The Caenorhabditis remanei Sequencing Consortium"/>
            <person name="Wilson R.K."/>
        </authorList>
    </citation>
    <scope>NUCLEOTIDE SEQUENCE [LARGE SCALE GENOMIC DNA]</scope>
    <source>
        <strain evidence="3">PB4641</strain>
    </source>
</reference>
<evidence type="ECO:0000256" key="1">
    <source>
        <dbReference type="SAM" id="SignalP"/>
    </source>
</evidence>
<dbReference type="AlphaFoldDB" id="E3NUQ5"/>
<dbReference type="Proteomes" id="UP000008281">
    <property type="component" value="Unassembled WGS sequence"/>
</dbReference>
<evidence type="ECO:0000313" key="3">
    <source>
        <dbReference type="EMBL" id="EFO96112.1"/>
    </source>
</evidence>
<dbReference type="HOGENOM" id="CLU_452164_0_0_1"/>
<feature type="signal peptide" evidence="1">
    <location>
        <begin position="1"/>
        <end position="17"/>
    </location>
</feature>
<gene>
    <name evidence="3" type="ORF">CRE_15850</name>
</gene>
<protein>
    <recommendedName>
        <fullName evidence="2">PAN-3 domain-containing protein</fullName>
    </recommendedName>
</protein>
<dbReference type="Pfam" id="PF08277">
    <property type="entry name" value="PAN_3"/>
    <property type="match status" value="2"/>
</dbReference>